<reference evidence="1 2" key="1">
    <citation type="submission" date="2018-02" db="EMBL/GenBank/DDBJ databases">
        <title>The genomes of Aspergillus section Nigri reveals drivers in fungal speciation.</title>
        <authorList>
            <consortium name="DOE Joint Genome Institute"/>
            <person name="Vesth T.C."/>
            <person name="Nybo J."/>
            <person name="Theobald S."/>
            <person name="Brandl J."/>
            <person name="Frisvad J.C."/>
            <person name="Nielsen K.F."/>
            <person name="Lyhne E.K."/>
            <person name="Kogle M.E."/>
            <person name="Kuo A."/>
            <person name="Riley R."/>
            <person name="Clum A."/>
            <person name="Nolan M."/>
            <person name="Lipzen A."/>
            <person name="Salamov A."/>
            <person name="Henrissat B."/>
            <person name="Wiebenga A."/>
            <person name="De vries R.P."/>
            <person name="Grigoriev I.V."/>
            <person name="Mortensen U.H."/>
            <person name="Andersen M.R."/>
            <person name="Baker S.E."/>
        </authorList>
    </citation>
    <scope>NUCLEOTIDE SEQUENCE [LARGE SCALE GENOMIC DNA]</scope>
    <source>
        <strain evidence="1 2">CBS 121057</strain>
    </source>
</reference>
<dbReference type="EMBL" id="KZ826387">
    <property type="protein sequence ID" value="PYI02931.1"/>
    <property type="molecule type" value="Genomic_DNA"/>
</dbReference>
<accession>A0A319DYP0</accession>
<sequence>MSAAIHTQIVNTDAFFPSVIQPRDKGKHTQELTPWIFEHADFADLDCIERWPRDPIKFKEFFHLFNSHVSETNLFDASLAEPDILAAYFPERVETVTLPTKSWKYSTRENFAELMRLQGMMLRTLIETIYLRLKMADSTPRLHFPVSRYKQVYFIGGRKYTARPDGAVMIRLQNQYVPVLSFTGWFQEQTWSEFLGEILSIMLGQLAHNIKLGLQDQEIFVLGSFKRQIFIARGFFTKDQISRAHAKGFSASEKFHLALTRGYELSNKDDWYEAMQRLVGLLRYLVSGNARVGGLQTYFSRK</sequence>
<keyword evidence="2" id="KW-1185">Reference proteome</keyword>
<dbReference type="VEuPathDB" id="FungiDB:BO78DRAFT_324077"/>
<dbReference type="Proteomes" id="UP000248423">
    <property type="component" value="Unassembled WGS sequence"/>
</dbReference>
<organism evidence="1 2">
    <name type="scientific">Aspergillus sclerotiicarbonarius (strain CBS 121057 / IBT 28362)</name>
    <dbReference type="NCBI Taxonomy" id="1448318"/>
    <lineage>
        <taxon>Eukaryota</taxon>
        <taxon>Fungi</taxon>
        <taxon>Dikarya</taxon>
        <taxon>Ascomycota</taxon>
        <taxon>Pezizomycotina</taxon>
        <taxon>Eurotiomycetes</taxon>
        <taxon>Eurotiomycetidae</taxon>
        <taxon>Eurotiales</taxon>
        <taxon>Aspergillaceae</taxon>
        <taxon>Aspergillus</taxon>
        <taxon>Aspergillus subgen. Circumdati</taxon>
    </lineage>
</organism>
<name>A0A319DYP0_ASPSB</name>
<proteinExistence type="predicted"/>
<evidence type="ECO:0000313" key="2">
    <source>
        <dbReference type="Proteomes" id="UP000248423"/>
    </source>
</evidence>
<gene>
    <name evidence="1" type="ORF">BO78DRAFT_324077</name>
</gene>
<dbReference type="OrthoDB" id="4497058at2759"/>
<protein>
    <submittedName>
        <fullName evidence="1">Uncharacterized protein</fullName>
    </submittedName>
</protein>
<dbReference type="AlphaFoldDB" id="A0A319DYP0"/>
<evidence type="ECO:0000313" key="1">
    <source>
        <dbReference type="EMBL" id="PYI02931.1"/>
    </source>
</evidence>